<dbReference type="SUPFAM" id="SSF89550">
    <property type="entry name" value="PHP domain-like"/>
    <property type="match status" value="1"/>
</dbReference>
<dbReference type="InterPro" id="IPR003141">
    <property type="entry name" value="Pol/His_phosphatase_N"/>
</dbReference>
<dbReference type="PANTHER" id="PTHR42924:SF3">
    <property type="entry name" value="POLYMERASE_HISTIDINOL PHOSPHATASE N-TERMINAL DOMAIN-CONTAINING PROTEIN"/>
    <property type="match status" value="1"/>
</dbReference>
<protein>
    <submittedName>
        <fullName evidence="2">PHP-like protein</fullName>
    </submittedName>
</protein>
<dbReference type="SMART" id="SM00481">
    <property type="entry name" value="POLIIIAc"/>
    <property type="match status" value="1"/>
</dbReference>
<keyword evidence="3" id="KW-1185">Reference proteome</keyword>
<dbReference type="Gene3D" id="1.10.150.650">
    <property type="match status" value="1"/>
</dbReference>
<dbReference type="InterPro" id="IPR004013">
    <property type="entry name" value="PHP_dom"/>
</dbReference>
<dbReference type="Pfam" id="PF02811">
    <property type="entry name" value="PHP"/>
    <property type="match status" value="1"/>
</dbReference>
<dbReference type="Proteomes" id="UP000427769">
    <property type="component" value="Chromosome"/>
</dbReference>
<proteinExistence type="predicted"/>
<gene>
    <name evidence="2" type="ORF">DSCW_39560</name>
</gene>
<dbReference type="AlphaFoldDB" id="A0A5K7Z8Q6"/>
<organism evidence="2 3">
    <name type="scientific">Desulfosarcina widdelii</name>
    <dbReference type="NCBI Taxonomy" id="947919"/>
    <lineage>
        <taxon>Bacteria</taxon>
        <taxon>Pseudomonadati</taxon>
        <taxon>Thermodesulfobacteriota</taxon>
        <taxon>Desulfobacteria</taxon>
        <taxon>Desulfobacterales</taxon>
        <taxon>Desulfosarcinaceae</taxon>
        <taxon>Desulfosarcina</taxon>
    </lineage>
</organism>
<evidence type="ECO:0000259" key="1">
    <source>
        <dbReference type="SMART" id="SM00481"/>
    </source>
</evidence>
<dbReference type="PANTHER" id="PTHR42924">
    <property type="entry name" value="EXONUCLEASE"/>
    <property type="match status" value="1"/>
</dbReference>
<dbReference type="InterPro" id="IPR052018">
    <property type="entry name" value="PHP_domain"/>
</dbReference>
<evidence type="ECO:0000313" key="2">
    <source>
        <dbReference type="EMBL" id="BBO76539.1"/>
    </source>
</evidence>
<dbReference type="Gene3D" id="3.20.20.140">
    <property type="entry name" value="Metal-dependent hydrolases"/>
    <property type="match status" value="1"/>
</dbReference>
<dbReference type="GO" id="GO:0004534">
    <property type="term" value="F:5'-3' RNA exonuclease activity"/>
    <property type="evidence" value="ECO:0007669"/>
    <property type="project" value="TreeGrafter"/>
</dbReference>
<dbReference type="EMBL" id="AP021875">
    <property type="protein sequence ID" value="BBO76539.1"/>
    <property type="molecule type" value="Genomic_DNA"/>
</dbReference>
<dbReference type="CDD" id="cd07438">
    <property type="entry name" value="PHP_HisPPase_AMP"/>
    <property type="match status" value="1"/>
</dbReference>
<accession>A0A5K7Z8Q6</accession>
<dbReference type="InterPro" id="IPR016195">
    <property type="entry name" value="Pol/histidinol_Pase-like"/>
</dbReference>
<evidence type="ECO:0000313" key="3">
    <source>
        <dbReference type="Proteomes" id="UP000427769"/>
    </source>
</evidence>
<sequence length="298" mass="31399">MKKPLASEPNAGIDLHIHSTASDGTLTPSEILAMAVRLGLKAIAITDHDTLAGSAAAISRGIPSTLQFITGIEISAAAPPGFHSGGSIHILGYGFDLGNPGLASLLEVLKTARENRNPKIIARLNALGMDLHADELAPIVGSGVAGRPHIAQLMVKKGLADSIDDAFDRFLGKNRPGYVGKYRVPMADAIGAINTAGGIAVLAHPYLNDLNGQDRFESFLKTLISLGLGGIEAIYPDHPETATSEYCRLARKYDLVITGGTDFHGEVTPGIQPGIGDGSFLVPYSVYETLVETLRTRK</sequence>
<feature type="domain" description="Polymerase/histidinol phosphatase N-terminal" evidence="1">
    <location>
        <begin position="13"/>
        <end position="78"/>
    </location>
</feature>
<reference evidence="2 3" key="1">
    <citation type="submission" date="2019-11" db="EMBL/GenBank/DDBJ databases">
        <title>Comparative genomics of hydrocarbon-degrading Desulfosarcina strains.</title>
        <authorList>
            <person name="Watanabe M."/>
            <person name="Kojima H."/>
            <person name="Fukui M."/>
        </authorList>
    </citation>
    <scope>NUCLEOTIDE SEQUENCE [LARGE SCALE GENOMIC DNA]</scope>
    <source>
        <strain evidence="2 3">PP31</strain>
    </source>
</reference>
<dbReference type="RefSeq" id="WP_231715498.1">
    <property type="nucleotide sequence ID" value="NZ_AP021875.1"/>
</dbReference>
<name>A0A5K7Z8Q6_9BACT</name>
<dbReference type="KEGG" id="dwd:DSCW_39560"/>
<dbReference type="GO" id="GO:0035312">
    <property type="term" value="F:5'-3' DNA exonuclease activity"/>
    <property type="evidence" value="ECO:0007669"/>
    <property type="project" value="TreeGrafter"/>
</dbReference>